<organism evidence="2 3">
    <name type="scientific">Medicago truncatula</name>
    <name type="common">Barrel medic</name>
    <name type="synonym">Medicago tribuloides</name>
    <dbReference type="NCBI Taxonomy" id="3880"/>
    <lineage>
        <taxon>Eukaryota</taxon>
        <taxon>Viridiplantae</taxon>
        <taxon>Streptophyta</taxon>
        <taxon>Embryophyta</taxon>
        <taxon>Tracheophyta</taxon>
        <taxon>Spermatophyta</taxon>
        <taxon>Magnoliopsida</taxon>
        <taxon>eudicotyledons</taxon>
        <taxon>Gunneridae</taxon>
        <taxon>Pentapetalae</taxon>
        <taxon>rosids</taxon>
        <taxon>fabids</taxon>
        <taxon>Fabales</taxon>
        <taxon>Fabaceae</taxon>
        <taxon>Papilionoideae</taxon>
        <taxon>50 kb inversion clade</taxon>
        <taxon>NPAAA clade</taxon>
        <taxon>Hologalegina</taxon>
        <taxon>IRL clade</taxon>
        <taxon>Trifolieae</taxon>
        <taxon>Medicago</taxon>
    </lineage>
</organism>
<sequence length="101" mass="11755">MFSNRKERSELLEDLVISYKDINIPKFSQRIHLLWGDKDKIFKSEVAENIKETLGSNATFEVIKKAGHLAHLERPCIYNRCLKKFLSSITLHENNLSNSHL</sequence>
<dbReference type="InterPro" id="IPR000073">
    <property type="entry name" value="AB_hydrolase_1"/>
</dbReference>
<dbReference type="InterPro" id="IPR052370">
    <property type="entry name" value="Meta-cleavage_hydrolase"/>
</dbReference>
<dbReference type="Gramene" id="rna29203">
    <property type="protein sequence ID" value="RHN54203.1"/>
    <property type="gene ID" value="gene29203"/>
</dbReference>
<evidence type="ECO:0000259" key="1">
    <source>
        <dbReference type="Pfam" id="PF00561"/>
    </source>
</evidence>
<comment type="caution">
    <text evidence="2">The sequence shown here is derived from an EMBL/GenBank/DDBJ whole genome shotgun (WGS) entry which is preliminary data.</text>
</comment>
<dbReference type="Pfam" id="PF00561">
    <property type="entry name" value="Abhydrolase_1"/>
    <property type="match status" value="1"/>
</dbReference>
<evidence type="ECO:0000313" key="3">
    <source>
        <dbReference type="Proteomes" id="UP000265566"/>
    </source>
</evidence>
<dbReference type="Proteomes" id="UP000265566">
    <property type="component" value="Chromosome 5"/>
</dbReference>
<gene>
    <name evidence="2" type="ORF">MtrunA17_Chr5g0404171</name>
</gene>
<dbReference type="PANTHER" id="PTHR43139">
    <property type="entry name" value="SI:DKEY-122A22.2"/>
    <property type="match status" value="1"/>
</dbReference>
<feature type="domain" description="AB hydrolase-1" evidence="1">
    <location>
        <begin position="26"/>
        <end position="75"/>
    </location>
</feature>
<dbReference type="EMBL" id="PSQE01000005">
    <property type="protein sequence ID" value="RHN54203.1"/>
    <property type="molecule type" value="Genomic_DNA"/>
</dbReference>
<evidence type="ECO:0000313" key="2">
    <source>
        <dbReference type="EMBL" id="RHN54203.1"/>
    </source>
</evidence>
<accession>A0A396HP25</accession>
<dbReference type="InterPro" id="IPR029058">
    <property type="entry name" value="AB_hydrolase_fold"/>
</dbReference>
<name>A0A396HP25_MEDTR</name>
<dbReference type="PANTHER" id="PTHR43139:SF61">
    <property type="entry name" value="ALPHA_BETA-HYDROLASES SUPERFAMILY PROTEIN"/>
    <property type="match status" value="1"/>
</dbReference>
<dbReference type="Gene3D" id="3.40.50.1820">
    <property type="entry name" value="alpha/beta hydrolase"/>
    <property type="match status" value="1"/>
</dbReference>
<keyword evidence="2" id="KW-0378">Hydrolase</keyword>
<reference evidence="3" key="1">
    <citation type="journal article" date="2018" name="Nat. Plants">
        <title>Whole-genome landscape of Medicago truncatula symbiotic genes.</title>
        <authorList>
            <person name="Pecrix Y."/>
            <person name="Staton S.E."/>
            <person name="Sallet E."/>
            <person name="Lelandais-Briere C."/>
            <person name="Moreau S."/>
            <person name="Carrere S."/>
            <person name="Blein T."/>
            <person name="Jardinaud M.F."/>
            <person name="Latrasse D."/>
            <person name="Zouine M."/>
            <person name="Zahm M."/>
            <person name="Kreplak J."/>
            <person name="Mayjonade B."/>
            <person name="Satge C."/>
            <person name="Perez M."/>
            <person name="Cauet S."/>
            <person name="Marande W."/>
            <person name="Chantry-Darmon C."/>
            <person name="Lopez-Roques C."/>
            <person name="Bouchez O."/>
            <person name="Berard A."/>
            <person name="Debelle F."/>
            <person name="Munos S."/>
            <person name="Bendahmane A."/>
            <person name="Berges H."/>
            <person name="Niebel A."/>
            <person name="Buitink J."/>
            <person name="Frugier F."/>
            <person name="Benhamed M."/>
            <person name="Crespi M."/>
            <person name="Gouzy J."/>
            <person name="Gamas P."/>
        </authorList>
    </citation>
    <scope>NUCLEOTIDE SEQUENCE [LARGE SCALE GENOMIC DNA]</scope>
    <source>
        <strain evidence="3">cv. Jemalong A17</strain>
    </source>
</reference>
<dbReference type="GO" id="GO:0016787">
    <property type="term" value="F:hydrolase activity"/>
    <property type="evidence" value="ECO:0007669"/>
    <property type="project" value="UniProtKB-KW"/>
</dbReference>
<dbReference type="SUPFAM" id="SSF53474">
    <property type="entry name" value="alpha/beta-Hydrolases"/>
    <property type="match status" value="1"/>
</dbReference>
<dbReference type="AlphaFoldDB" id="A0A396HP25"/>
<protein>
    <submittedName>
        <fullName evidence="2">Putative alpha/Beta hydrolase</fullName>
    </submittedName>
</protein>
<proteinExistence type="predicted"/>